<sequence>MTQVFPAQDVVISRISEIVDRLFQENEKFRERLEKDEVMSIFSNLLAQVDTQELCAVDESELTDRVERVMVREAVAGTLNELTPEQMAIFDAAVEGKW</sequence>
<dbReference type="EMBL" id="JAQPOK010000041">
    <property type="protein sequence ID" value="MDJ1178309.1"/>
    <property type="molecule type" value="Genomic_DNA"/>
</dbReference>
<name>A0ABT7BI89_9CYAN</name>
<reference evidence="1 2" key="1">
    <citation type="submission" date="2023-01" db="EMBL/GenBank/DDBJ databases">
        <title>Novel diversity within Roseofilum (Cyanobacteria; Desertifilaceae) from marine benthic mats with descriptions of four novel species.</title>
        <authorList>
            <person name="Wang Y."/>
            <person name="Berthold D.E."/>
            <person name="Hu J."/>
            <person name="Lefler F.W."/>
            <person name="Laughinghouse H.D. IV."/>
        </authorList>
    </citation>
    <scope>NUCLEOTIDE SEQUENCE [LARGE SCALE GENOMIC DNA]</scope>
    <source>
        <strain evidence="1 2">BLCC-M91</strain>
    </source>
</reference>
<dbReference type="Proteomes" id="UP001231370">
    <property type="component" value="Unassembled WGS sequence"/>
</dbReference>
<evidence type="ECO:0000313" key="2">
    <source>
        <dbReference type="Proteomes" id="UP001231370"/>
    </source>
</evidence>
<gene>
    <name evidence="1" type="ORF">PJF56_05495</name>
</gene>
<organism evidence="1 2">
    <name type="scientific">Roseofilum halophilum BLCC-M91</name>
    <dbReference type="NCBI Taxonomy" id="3022259"/>
    <lineage>
        <taxon>Bacteria</taxon>
        <taxon>Bacillati</taxon>
        <taxon>Cyanobacteriota</taxon>
        <taxon>Cyanophyceae</taxon>
        <taxon>Desertifilales</taxon>
        <taxon>Desertifilaceae</taxon>
        <taxon>Roseofilum</taxon>
        <taxon>Roseofilum halophilum</taxon>
    </lineage>
</organism>
<protein>
    <submittedName>
        <fullName evidence="1">Uncharacterized protein</fullName>
    </submittedName>
</protein>
<evidence type="ECO:0000313" key="1">
    <source>
        <dbReference type="EMBL" id="MDJ1178309.1"/>
    </source>
</evidence>
<comment type="caution">
    <text evidence="1">The sequence shown here is derived from an EMBL/GenBank/DDBJ whole genome shotgun (WGS) entry which is preliminary data.</text>
</comment>
<proteinExistence type="predicted"/>
<keyword evidence="2" id="KW-1185">Reference proteome</keyword>
<dbReference type="RefSeq" id="WP_283761632.1">
    <property type="nucleotide sequence ID" value="NZ_JAQPOK010000041.1"/>
</dbReference>
<accession>A0ABT7BI89</accession>